<gene>
    <name evidence="2" type="ORF">ACFPTN_01005</name>
</gene>
<comment type="caution">
    <text evidence="2">The sequence shown here is derived from an EMBL/GenBank/DDBJ whole genome shotgun (WGS) entry which is preliminary data.</text>
</comment>
<dbReference type="Proteomes" id="UP001595974">
    <property type="component" value="Unassembled WGS sequence"/>
</dbReference>
<feature type="compositionally biased region" description="Basic residues" evidence="1">
    <location>
        <begin position="79"/>
        <end position="96"/>
    </location>
</feature>
<protein>
    <submittedName>
        <fullName evidence="2">Uncharacterized protein</fullName>
    </submittedName>
</protein>
<evidence type="ECO:0000313" key="2">
    <source>
        <dbReference type="EMBL" id="MFC5767943.1"/>
    </source>
</evidence>
<reference evidence="3" key="1">
    <citation type="journal article" date="2019" name="Int. J. Syst. Evol. Microbiol.">
        <title>The Global Catalogue of Microorganisms (GCM) 10K type strain sequencing project: providing services to taxonomists for standard genome sequencing and annotation.</title>
        <authorList>
            <consortium name="The Broad Institute Genomics Platform"/>
            <consortium name="The Broad Institute Genome Sequencing Center for Infectious Disease"/>
            <person name="Wu L."/>
            <person name="Ma J."/>
        </authorList>
    </citation>
    <scope>NUCLEOTIDE SEQUENCE [LARGE SCALE GENOMIC DNA]</scope>
    <source>
        <strain evidence="3">SHR3</strain>
    </source>
</reference>
<evidence type="ECO:0000256" key="1">
    <source>
        <dbReference type="SAM" id="MobiDB-lite"/>
    </source>
</evidence>
<proteinExistence type="predicted"/>
<feature type="region of interest" description="Disordered" evidence="1">
    <location>
        <begin position="75"/>
        <end position="96"/>
    </location>
</feature>
<sequence>MHIYKELKALNVELNDDVRGVFDRMLASGEQIQPVEQWRSVMSLFTSLEQAGMMPEEFAAWEALGVDATSQDQQGARIASRRRTVSRMNLKRCRSG</sequence>
<accession>A0ABW1ALD8</accession>
<evidence type="ECO:0000313" key="3">
    <source>
        <dbReference type="Proteomes" id="UP001595974"/>
    </source>
</evidence>
<dbReference type="EMBL" id="JBHSOG010000006">
    <property type="protein sequence ID" value="MFC5767943.1"/>
    <property type="molecule type" value="Genomic_DNA"/>
</dbReference>
<keyword evidence="3" id="KW-1185">Reference proteome</keyword>
<organism evidence="2 3">
    <name type="scientific">Thauera sinica</name>
    <dbReference type="NCBI Taxonomy" id="2665146"/>
    <lineage>
        <taxon>Bacteria</taxon>
        <taxon>Pseudomonadati</taxon>
        <taxon>Pseudomonadota</taxon>
        <taxon>Betaproteobacteria</taxon>
        <taxon>Rhodocyclales</taxon>
        <taxon>Zoogloeaceae</taxon>
        <taxon>Thauera</taxon>
    </lineage>
</organism>
<dbReference type="RefSeq" id="WP_096445444.1">
    <property type="nucleotide sequence ID" value="NZ_JBHSOG010000006.1"/>
</dbReference>
<name>A0ABW1ALD8_9RHOO</name>